<comment type="caution">
    <text evidence="2">The sequence shown here is derived from an EMBL/GenBank/DDBJ whole genome shotgun (WGS) entry which is preliminary data.</text>
</comment>
<dbReference type="InterPro" id="IPR018333">
    <property type="entry name" value="Squalene_cyclase"/>
</dbReference>
<accession>A0A7J8MUR0</accession>
<feature type="domain" description="Squalene cyclase N-terminal" evidence="1">
    <location>
        <begin position="16"/>
        <end position="96"/>
    </location>
</feature>
<organism evidence="2 3">
    <name type="scientific">Gossypium lobatum</name>
    <dbReference type="NCBI Taxonomy" id="34289"/>
    <lineage>
        <taxon>Eukaryota</taxon>
        <taxon>Viridiplantae</taxon>
        <taxon>Streptophyta</taxon>
        <taxon>Embryophyta</taxon>
        <taxon>Tracheophyta</taxon>
        <taxon>Spermatophyta</taxon>
        <taxon>Magnoliopsida</taxon>
        <taxon>eudicotyledons</taxon>
        <taxon>Gunneridae</taxon>
        <taxon>Pentapetalae</taxon>
        <taxon>rosids</taxon>
        <taxon>malvids</taxon>
        <taxon>Malvales</taxon>
        <taxon>Malvaceae</taxon>
        <taxon>Malvoideae</taxon>
        <taxon>Gossypium</taxon>
    </lineage>
</organism>
<dbReference type="InterPro" id="IPR032697">
    <property type="entry name" value="SQ_cyclase_N"/>
</dbReference>
<dbReference type="Pfam" id="PF13249">
    <property type="entry name" value="SQHop_cyclase_N"/>
    <property type="match status" value="1"/>
</dbReference>
<name>A0A7J8MUR0_9ROSI</name>
<dbReference type="GO" id="GO:0016104">
    <property type="term" value="P:triterpenoid biosynthetic process"/>
    <property type="evidence" value="ECO:0007669"/>
    <property type="project" value="InterPro"/>
</dbReference>
<evidence type="ECO:0000259" key="1">
    <source>
        <dbReference type="Pfam" id="PF13249"/>
    </source>
</evidence>
<dbReference type="GO" id="GO:0031559">
    <property type="term" value="F:oxidosqualene cyclase activity"/>
    <property type="evidence" value="ECO:0007669"/>
    <property type="project" value="UniProtKB-ARBA"/>
</dbReference>
<evidence type="ECO:0000313" key="2">
    <source>
        <dbReference type="EMBL" id="MBA0568455.1"/>
    </source>
</evidence>
<keyword evidence="3" id="KW-1185">Reference proteome</keyword>
<proteinExistence type="predicted"/>
<sequence length="105" mass="11891">MALYVIGNLNAVLSLEHQKEIIRYIYNHQNEDGGWGLHIEGHSTMFGTALSYITLRLLGEGIEDDEEMAVSKGRKWILDHGGLVAIPSWGKFWVTVHIIWPAFIT</sequence>
<dbReference type="GO" id="GO:0005811">
    <property type="term" value="C:lipid droplet"/>
    <property type="evidence" value="ECO:0007669"/>
    <property type="project" value="InterPro"/>
</dbReference>
<dbReference type="Gene3D" id="1.50.10.20">
    <property type="match status" value="1"/>
</dbReference>
<dbReference type="SUPFAM" id="SSF48239">
    <property type="entry name" value="Terpenoid cyclases/Protein prenyltransferases"/>
    <property type="match status" value="1"/>
</dbReference>
<protein>
    <recommendedName>
        <fullName evidence="1">Squalene cyclase N-terminal domain-containing protein</fullName>
    </recommendedName>
</protein>
<dbReference type="EMBL" id="JABEZX010000010">
    <property type="protein sequence ID" value="MBA0568455.1"/>
    <property type="molecule type" value="Genomic_DNA"/>
</dbReference>
<gene>
    <name evidence="2" type="ORF">Golob_005951</name>
</gene>
<dbReference type="PANTHER" id="PTHR11764">
    <property type="entry name" value="TERPENE CYCLASE/MUTASE FAMILY MEMBER"/>
    <property type="match status" value="1"/>
</dbReference>
<dbReference type="AlphaFoldDB" id="A0A7J8MUR0"/>
<dbReference type="Proteomes" id="UP000593572">
    <property type="component" value="Unassembled WGS sequence"/>
</dbReference>
<reference evidence="2 3" key="1">
    <citation type="journal article" date="2019" name="Genome Biol. Evol.">
        <title>Insights into the evolution of the New World diploid cottons (Gossypium, subgenus Houzingenia) based on genome sequencing.</title>
        <authorList>
            <person name="Grover C.E."/>
            <person name="Arick M.A. 2nd"/>
            <person name="Thrash A."/>
            <person name="Conover J.L."/>
            <person name="Sanders W.S."/>
            <person name="Peterson D.G."/>
            <person name="Frelichowski J.E."/>
            <person name="Scheffler J.A."/>
            <person name="Scheffler B.E."/>
            <person name="Wendel J.F."/>
        </authorList>
    </citation>
    <scope>NUCLEOTIDE SEQUENCE [LARGE SCALE GENOMIC DNA]</scope>
    <source>
        <strain evidence="2">157</strain>
        <tissue evidence="2">Leaf</tissue>
    </source>
</reference>
<dbReference type="InterPro" id="IPR008930">
    <property type="entry name" value="Terpenoid_cyclase/PrenylTrfase"/>
</dbReference>
<evidence type="ECO:0000313" key="3">
    <source>
        <dbReference type="Proteomes" id="UP000593572"/>
    </source>
</evidence>
<dbReference type="PANTHER" id="PTHR11764:SF19">
    <property type="entry name" value="TERPENE CYCLASE_MUTASE FAMILY MEMBER"/>
    <property type="match status" value="1"/>
</dbReference>